<dbReference type="InterPro" id="IPR015856">
    <property type="entry name" value="ABC_transpr_CbiO/EcfA_su"/>
</dbReference>
<keyword evidence="6" id="KW-1278">Translocase</keyword>
<organism evidence="9 10">
    <name type="scientific">Sporotomaculum syntrophicum</name>
    <dbReference type="NCBI Taxonomy" id="182264"/>
    <lineage>
        <taxon>Bacteria</taxon>
        <taxon>Bacillati</taxon>
        <taxon>Bacillota</taxon>
        <taxon>Clostridia</taxon>
        <taxon>Eubacteriales</taxon>
        <taxon>Desulfallaceae</taxon>
        <taxon>Sporotomaculum</taxon>
    </lineage>
</organism>
<dbReference type="OrthoDB" id="9784332at2"/>
<dbReference type="InterPro" id="IPR003593">
    <property type="entry name" value="AAA+_ATPase"/>
</dbReference>
<evidence type="ECO:0000259" key="8">
    <source>
        <dbReference type="PROSITE" id="PS50893"/>
    </source>
</evidence>
<dbReference type="SMART" id="SM00382">
    <property type="entry name" value="AAA"/>
    <property type="match status" value="1"/>
</dbReference>
<feature type="domain" description="ABC transporter" evidence="8">
    <location>
        <begin position="4"/>
        <end position="220"/>
    </location>
</feature>
<proteinExistence type="inferred from homology"/>
<gene>
    <name evidence="9" type="primary">nikO_2</name>
    <name evidence="9" type="ORF">SPSYN_03068</name>
</gene>
<keyword evidence="5 9" id="KW-0067">ATP-binding</keyword>
<dbReference type="InterPro" id="IPR027417">
    <property type="entry name" value="P-loop_NTPase"/>
</dbReference>
<keyword evidence="2" id="KW-0813">Transport</keyword>
<dbReference type="PANTHER" id="PTHR43553">
    <property type="entry name" value="HEAVY METAL TRANSPORTER"/>
    <property type="match status" value="1"/>
</dbReference>
<evidence type="ECO:0000256" key="5">
    <source>
        <dbReference type="ARBA" id="ARBA00022840"/>
    </source>
</evidence>
<dbReference type="GO" id="GO:0005524">
    <property type="term" value="F:ATP binding"/>
    <property type="evidence" value="ECO:0007669"/>
    <property type="project" value="UniProtKB-KW"/>
</dbReference>
<dbReference type="RefSeq" id="WP_161823324.1">
    <property type="nucleotide sequence ID" value="NZ_LSRS01000010.1"/>
</dbReference>
<reference evidence="9" key="1">
    <citation type="submission" date="2016-02" db="EMBL/GenBank/DDBJ databases">
        <title>Draft Genome Sequence of Sporotomaculum syntrophicum Strain FB, a Syntrophic Benzoate Degrader.</title>
        <authorList>
            <person name="Nobu M.K."/>
            <person name="Narihiro T."/>
            <person name="Qiu Y.-L."/>
            <person name="Ohashi A."/>
            <person name="Liu W.-T."/>
            <person name="Yuji S."/>
        </authorList>
    </citation>
    <scope>NUCLEOTIDE SEQUENCE</scope>
    <source>
        <strain evidence="9">FB</strain>
    </source>
</reference>
<evidence type="ECO:0000256" key="4">
    <source>
        <dbReference type="ARBA" id="ARBA00022741"/>
    </source>
</evidence>
<protein>
    <submittedName>
        <fullName evidence="9">Nickel import ATP-binding protein NikO</fullName>
        <ecNumber evidence="9">3.6.3.-</ecNumber>
    </submittedName>
</protein>
<evidence type="ECO:0000313" key="10">
    <source>
        <dbReference type="Proteomes" id="UP000798488"/>
    </source>
</evidence>
<name>A0A9D2WMA4_9FIRM</name>
<keyword evidence="4" id="KW-0547">Nucleotide-binding</keyword>
<dbReference type="Proteomes" id="UP000798488">
    <property type="component" value="Unassembled WGS sequence"/>
</dbReference>
<evidence type="ECO:0000256" key="1">
    <source>
        <dbReference type="ARBA" id="ARBA00005417"/>
    </source>
</evidence>
<dbReference type="AlphaFoldDB" id="A0A9D2WMA4"/>
<dbReference type="InterPro" id="IPR050095">
    <property type="entry name" value="ECF_ABC_transporter_ATP-bd"/>
</dbReference>
<dbReference type="GO" id="GO:0016887">
    <property type="term" value="F:ATP hydrolysis activity"/>
    <property type="evidence" value="ECO:0007669"/>
    <property type="project" value="InterPro"/>
</dbReference>
<dbReference type="CDD" id="cd03225">
    <property type="entry name" value="ABC_cobalt_CbiO_domain1"/>
    <property type="match status" value="1"/>
</dbReference>
<keyword evidence="9" id="KW-0378">Hydrolase</keyword>
<dbReference type="SUPFAM" id="SSF52540">
    <property type="entry name" value="P-loop containing nucleoside triphosphate hydrolases"/>
    <property type="match status" value="1"/>
</dbReference>
<dbReference type="Pfam" id="PF00005">
    <property type="entry name" value="ABC_tran"/>
    <property type="match status" value="1"/>
</dbReference>
<dbReference type="Gene3D" id="3.40.50.300">
    <property type="entry name" value="P-loop containing nucleotide triphosphate hydrolases"/>
    <property type="match status" value="1"/>
</dbReference>
<comment type="similarity">
    <text evidence="1">Belongs to the ABC transporter superfamily.</text>
</comment>
<evidence type="ECO:0000256" key="6">
    <source>
        <dbReference type="ARBA" id="ARBA00022967"/>
    </source>
</evidence>
<keyword evidence="10" id="KW-1185">Reference proteome</keyword>
<accession>A0A9D2WMA4</accession>
<keyword evidence="7" id="KW-0472">Membrane</keyword>
<evidence type="ECO:0000313" key="9">
    <source>
        <dbReference type="EMBL" id="KAF1083794.1"/>
    </source>
</evidence>
<dbReference type="GO" id="GO:0043190">
    <property type="term" value="C:ATP-binding cassette (ABC) transporter complex"/>
    <property type="evidence" value="ECO:0007669"/>
    <property type="project" value="TreeGrafter"/>
</dbReference>
<evidence type="ECO:0000256" key="3">
    <source>
        <dbReference type="ARBA" id="ARBA00022475"/>
    </source>
</evidence>
<evidence type="ECO:0000256" key="7">
    <source>
        <dbReference type="ARBA" id="ARBA00023136"/>
    </source>
</evidence>
<keyword evidence="3" id="KW-1003">Cell membrane</keyword>
<evidence type="ECO:0000256" key="2">
    <source>
        <dbReference type="ARBA" id="ARBA00022448"/>
    </source>
</evidence>
<dbReference type="EC" id="3.6.3.-" evidence="9"/>
<dbReference type="GO" id="GO:0042626">
    <property type="term" value="F:ATPase-coupled transmembrane transporter activity"/>
    <property type="evidence" value="ECO:0007669"/>
    <property type="project" value="TreeGrafter"/>
</dbReference>
<dbReference type="EMBL" id="LSRS01000010">
    <property type="protein sequence ID" value="KAF1083794.1"/>
    <property type="molecule type" value="Genomic_DNA"/>
</dbReference>
<dbReference type="PROSITE" id="PS50893">
    <property type="entry name" value="ABC_TRANSPORTER_2"/>
    <property type="match status" value="1"/>
</dbReference>
<dbReference type="InterPro" id="IPR003439">
    <property type="entry name" value="ABC_transporter-like_ATP-bd"/>
</dbReference>
<sequence>MIFMKMVQVGFSYPGQKKPLLNDINFSIHKEGITALTGPNGVGKTTLSKLMVGILAPSTGHITLKGQNMSSMALAQIGRLVGYVFQNPEKQLFCPTVSEEIGFGLQNLELPEHEVQRLVKENLAYFELEHLAQNFPLQLSEGEKRRLAIAAVLVLEPELLVLDEPTTGLDAYRKHLLGECLLKLVASKRGVFMISHDSNFIDRYASRILILENGRLKENGC</sequence>
<comment type="caution">
    <text evidence="9">The sequence shown here is derived from an EMBL/GenBank/DDBJ whole genome shotgun (WGS) entry which is preliminary data.</text>
</comment>